<organism evidence="1 2">
    <name type="scientific">Selenomonas ruminis</name>
    <dbReference type="NCBI Taxonomy" id="2593411"/>
    <lineage>
        <taxon>Bacteria</taxon>
        <taxon>Bacillati</taxon>
        <taxon>Bacillota</taxon>
        <taxon>Negativicutes</taxon>
        <taxon>Selenomonadales</taxon>
        <taxon>Selenomonadaceae</taxon>
        <taxon>Selenomonas</taxon>
    </lineage>
</organism>
<evidence type="ECO:0000313" key="2">
    <source>
        <dbReference type="Proteomes" id="UP000323646"/>
    </source>
</evidence>
<name>A0A5D6VY61_9FIRM</name>
<keyword evidence="2" id="KW-1185">Reference proteome</keyword>
<protein>
    <submittedName>
        <fullName evidence="1">Uncharacterized protein</fullName>
    </submittedName>
</protein>
<dbReference type="InterPro" id="IPR010985">
    <property type="entry name" value="Ribbon_hlx_hlx"/>
</dbReference>
<dbReference type="SUPFAM" id="SSF47598">
    <property type="entry name" value="Ribbon-helix-helix"/>
    <property type="match status" value="1"/>
</dbReference>
<accession>A0A5D6VY61</accession>
<dbReference type="OrthoDB" id="2617303at2"/>
<reference evidence="1 2" key="1">
    <citation type="submission" date="2019-08" db="EMBL/GenBank/DDBJ databases">
        <title>Selenomonas sp. mPRGC5 and Selenomonas sp. mPRGC8 isolated from ruminal fluid of dairy goat (Capra hircus).</title>
        <authorList>
            <person name="Poothong S."/>
            <person name="Nuengjamnong C."/>
            <person name="Tanasupawat S."/>
        </authorList>
    </citation>
    <scope>NUCLEOTIDE SEQUENCE [LARGE SCALE GENOMIC DNA]</scope>
    <source>
        <strain evidence="2">mPRGC5</strain>
    </source>
</reference>
<dbReference type="InterPro" id="IPR013321">
    <property type="entry name" value="Arc_rbn_hlx_hlx"/>
</dbReference>
<gene>
    <name evidence="1" type="ORF">FZ040_12305</name>
</gene>
<dbReference type="RefSeq" id="WP_149172266.1">
    <property type="nucleotide sequence ID" value="NZ_VTOY01000016.1"/>
</dbReference>
<dbReference type="EMBL" id="VTOY01000016">
    <property type="protein sequence ID" value="TYZ20222.1"/>
    <property type="molecule type" value="Genomic_DNA"/>
</dbReference>
<sequence>MAAKSSDVMMSIRLPKELRDSFAKVCEKKNQTASRVIKSFMEEYVKRAGETQEKEDRFEKFDFQ</sequence>
<dbReference type="Gene3D" id="1.10.1220.10">
    <property type="entry name" value="Met repressor-like"/>
    <property type="match status" value="1"/>
</dbReference>
<dbReference type="Proteomes" id="UP000323646">
    <property type="component" value="Unassembled WGS sequence"/>
</dbReference>
<evidence type="ECO:0000313" key="1">
    <source>
        <dbReference type="EMBL" id="TYZ20222.1"/>
    </source>
</evidence>
<comment type="caution">
    <text evidence="1">The sequence shown here is derived from an EMBL/GenBank/DDBJ whole genome shotgun (WGS) entry which is preliminary data.</text>
</comment>
<dbReference type="GO" id="GO:0006355">
    <property type="term" value="P:regulation of DNA-templated transcription"/>
    <property type="evidence" value="ECO:0007669"/>
    <property type="project" value="InterPro"/>
</dbReference>
<dbReference type="AlphaFoldDB" id="A0A5D6VY61"/>
<proteinExistence type="predicted"/>